<sequence length="585" mass="66446">MDFQYYPTPAALALRAWQKFKNRNFVRVLEPQAGTGELAVAVESLADYYHRRRPTIDCCELDATKHPVLREKDLNVVGVDFLEFGSGAIYSHCIMNPPFAEGAKHVCKAWDVLWDGEIVAIINAETIRNPFSAERKRLARLIEECGEVEFIEDAFIGPDVVREAEVEIALVYLRKCANVKADVFGTLIEELRQDSTTDARLAEGYRQDALPALPESTLENMVLTFNAAVKAMQDCVFAEARSSYYTTMLGETLAVREAGGCTAKDTSVEWVQTEVAKRYSKLKDRAWAGLLRSTNVTTRLSSAAQKRLESEFDEIKKLEFSLRNVYGFLCGLVEKRGEIQMEMVCDIFDLFTRYHSDNAVFYKGWRSNDRHRTCGMRLKTTRVILPGHGRESYHNSLSGESERLLQDFDKVFAMLDGKVEPEVGLTTVFRRDFHFLRSGGRASSSYFDVRFYAGAGTIHFYPKSKELIDRLNRLVGRQRQWLPPESTRVSESFWLQFDQAERFDKELRKEVAVRARGRNFGNVHSDPLDYIARPNHHDDVQVQSAMELVGEACVAVLKRNGIEVDSLIGHNPPMQTTLLLEAASL</sequence>
<reference evidence="2 3" key="1">
    <citation type="submission" date="2023-10" db="EMBL/GenBank/DDBJ databases">
        <title>Noviherbaspirillum sp. CPCC 100848 genome assembly.</title>
        <authorList>
            <person name="Li X.Y."/>
            <person name="Fang X.M."/>
        </authorList>
    </citation>
    <scope>NUCLEOTIDE SEQUENCE [LARGE SCALE GENOMIC DNA]</scope>
    <source>
        <strain evidence="2 3">CPCC 100848</strain>
    </source>
</reference>
<evidence type="ECO:0000313" key="2">
    <source>
        <dbReference type="EMBL" id="MEC4720415.1"/>
    </source>
</evidence>
<feature type="domain" description="DUF4942" evidence="1">
    <location>
        <begin position="281"/>
        <end position="480"/>
    </location>
</feature>
<dbReference type="Pfam" id="PF13708">
    <property type="entry name" value="DUF4942"/>
    <property type="match status" value="1"/>
</dbReference>
<evidence type="ECO:0000259" key="1">
    <source>
        <dbReference type="Pfam" id="PF13708"/>
    </source>
</evidence>
<name>A0ABU6JAT3_9BURK</name>
<keyword evidence="3" id="KW-1185">Reference proteome</keyword>
<accession>A0ABU6JAT3</accession>
<organism evidence="2 3">
    <name type="scientific">Noviherbaspirillum album</name>
    <dbReference type="NCBI Taxonomy" id="3080276"/>
    <lineage>
        <taxon>Bacteria</taxon>
        <taxon>Pseudomonadati</taxon>
        <taxon>Pseudomonadota</taxon>
        <taxon>Betaproteobacteria</taxon>
        <taxon>Burkholderiales</taxon>
        <taxon>Oxalobacteraceae</taxon>
        <taxon>Noviherbaspirillum</taxon>
    </lineage>
</organism>
<protein>
    <submittedName>
        <fullName evidence="2">DUF4942 domain-containing protein</fullName>
    </submittedName>
</protein>
<dbReference type="InterPro" id="IPR031339">
    <property type="entry name" value="DUF4942"/>
</dbReference>
<dbReference type="RefSeq" id="WP_326507134.1">
    <property type="nucleotide sequence ID" value="NZ_JAWIIV010000011.1"/>
</dbReference>
<dbReference type="Gene3D" id="3.40.50.150">
    <property type="entry name" value="Vaccinia Virus protein VP39"/>
    <property type="match status" value="1"/>
</dbReference>
<gene>
    <name evidence="2" type="ORF">RY831_14730</name>
</gene>
<comment type="caution">
    <text evidence="2">The sequence shown here is derived from an EMBL/GenBank/DDBJ whole genome shotgun (WGS) entry which is preliminary data.</text>
</comment>
<dbReference type="InterPro" id="IPR029063">
    <property type="entry name" value="SAM-dependent_MTases_sf"/>
</dbReference>
<dbReference type="Proteomes" id="UP001352263">
    <property type="component" value="Unassembled WGS sequence"/>
</dbReference>
<dbReference type="SUPFAM" id="SSF53335">
    <property type="entry name" value="S-adenosyl-L-methionine-dependent methyltransferases"/>
    <property type="match status" value="1"/>
</dbReference>
<evidence type="ECO:0000313" key="3">
    <source>
        <dbReference type="Proteomes" id="UP001352263"/>
    </source>
</evidence>
<proteinExistence type="predicted"/>
<dbReference type="EMBL" id="JAWIIV010000011">
    <property type="protein sequence ID" value="MEC4720415.1"/>
    <property type="molecule type" value="Genomic_DNA"/>
</dbReference>